<dbReference type="PANTHER" id="PTHR13477:SF0">
    <property type="entry name" value="LARGE RIBOSOMAL SUBUNIT PROTEIN ML49"/>
    <property type="match status" value="1"/>
</dbReference>
<comment type="subcellular location">
    <subcellularLocation>
        <location evidence="1">Mitochondrion</location>
    </subcellularLocation>
</comment>
<dbReference type="OrthoDB" id="19439at2759"/>
<evidence type="ECO:0000256" key="6">
    <source>
        <dbReference type="ARBA" id="ARBA00035191"/>
    </source>
</evidence>
<dbReference type="GO" id="GO:0006412">
    <property type="term" value="P:translation"/>
    <property type="evidence" value="ECO:0007669"/>
    <property type="project" value="InterPro"/>
</dbReference>
<dbReference type="InterPro" id="IPR007740">
    <property type="entry name" value="Ribosomal_mL49"/>
</dbReference>
<name>A0A7H8QS27_TALRU</name>
<dbReference type="EMBL" id="CP055899">
    <property type="protein sequence ID" value="QKX56790.1"/>
    <property type="molecule type" value="Genomic_DNA"/>
</dbReference>
<comment type="similarity">
    <text evidence="2">Belongs to the mitochondrion-specific ribosomal protein mL49 family.</text>
</comment>
<keyword evidence="5" id="KW-0687">Ribonucleoprotein</keyword>
<dbReference type="Proteomes" id="UP000509510">
    <property type="component" value="Chromosome II"/>
</dbReference>
<keyword evidence="3" id="KW-0689">Ribosomal protein</keyword>
<dbReference type="GO" id="GO:0003735">
    <property type="term" value="F:structural constituent of ribosome"/>
    <property type="evidence" value="ECO:0007669"/>
    <property type="project" value="InterPro"/>
</dbReference>
<reference evidence="9" key="1">
    <citation type="submission" date="2020-06" db="EMBL/GenBank/DDBJ databases">
        <title>A chromosome-scale genome assembly of Talaromyces rugulosus W13939.</title>
        <authorList>
            <person name="Wang B."/>
            <person name="Guo L."/>
            <person name="Ye K."/>
            <person name="Wang L."/>
        </authorList>
    </citation>
    <scope>NUCLEOTIDE SEQUENCE [LARGE SCALE GENOMIC DNA]</scope>
    <source>
        <strain evidence="9">W13939</strain>
    </source>
</reference>
<dbReference type="KEGG" id="trg:TRUGW13939_03897"/>
<organism evidence="8 9">
    <name type="scientific">Talaromyces rugulosus</name>
    <name type="common">Penicillium rugulosum</name>
    <dbReference type="NCBI Taxonomy" id="121627"/>
    <lineage>
        <taxon>Eukaryota</taxon>
        <taxon>Fungi</taxon>
        <taxon>Dikarya</taxon>
        <taxon>Ascomycota</taxon>
        <taxon>Pezizomycotina</taxon>
        <taxon>Eurotiomycetes</taxon>
        <taxon>Eurotiomycetidae</taxon>
        <taxon>Eurotiales</taxon>
        <taxon>Trichocomaceae</taxon>
        <taxon>Talaromyces</taxon>
        <taxon>Talaromyces sect. Islandici</taxon>
    </lineage>
</organism>
<dbReference type="AlphaFoldDB" id="A0A7H8QS27"/>
<dbReference type="GeneID" id="55991399"/>
<evidence type="ECO:0000256" key="4">
    <source>
        <dbReference type="ARBA" id="ARBA00023128"/>
    </source>
</evidence>
<dbReference type="Pfam" id="PF05046">
    <property type="entry name" value="Img2"/>
    <property type="match status" value="1"/>
</dbReference>
<feature type="region of interest" description="Disordered" evidence="7">
    <location>
        <begin position="86"/>
        <end position="118"/>
    </location>
</feature>
<dbReference type="PANTHER" id="PTHR13477">
    <property type="entry name" value="MITOCHONDRIAL 39S RIBOSOMAL PROTEIN L49"/>
    <property type="match status" value="1"/>
</dbReference>
<sequence length="217" mass="24220">MASLMQSSAMPSALRHQLSSVTSKGPLSSSFKSVRAFSLLCSPQRRTQTHTEQNKHIYLSVSSPKSLPTIQQSRTFLAELVRKFPASSTTHTTTRKQTNPATDDEETQVQQQSPPLQLTNLPYFVRRTPSNNFPVYLLTKAGSTKRLTKLQKTEGDLEALKSDLTKALGLDSVEKTPSRGSRPKKTPEITINPVNGHIIVKGWKKVEIEKFLAERNF</sequence>
<protein>
    <recommendedName>
        <fullName evidence="6">Large ribosomal subunit protein mL49</fullName>
    </recommendedName>
</protein>
<evidence type="ECO:0000256" key="1">
    <source>
        <dbReference type="ARBA" id="ARBA00004173"/>
    </source>
</evidence>
<gene>
    <name evidence="8" type="ORF">TRUGW13939_03897</name>
</gene>
<keyword evidence="4" id="KW-0496">Mitochondrion</keyword>
<evidence type="ECO:0000256" key="7">
    <source>
        <dbReference type="SAM" id="MobiDB-lite"/>
    </source>
</evidence>
<dbReference type="Gene3D" id="3.30.780.10">
    <property type="entry name" value="SUI1-like domain"/>
    <property type="match status" value="1"/>
</dbReference>
<evidence type="ECO:0000313" key="8">
    <source>
        <dbReference type="EMBL" id="QKX56790.1"/>
    </source>
</evidence>
<proteinExistence type="inferred from homology"/>
<keyword evidence="9" id="KW-1185">Reference proteome</keyword>
<feature type="compositionally biased region" description="Polar residues" evidence="7">
    <location>
        <begin position="108"/>
        <end position="118"/>
    </location>
</feature>
<accession>A0A7H8QS27</accession>
<dbReference type="RefSeq" id="XP_035342968.1">
    <property type="nucleotide sequence ID" value="XM_035487075.1"/>
</dbReference>
<dbReference type="GO" id="GO:0005762">
    <property type="term" value="C:mitochondrial large ribosomal subunit"/>
    <property type="evidence" value="ECO:0007669"/>
    <property type="project" value="TreeGrafter"/>
</dbReference>
<evidence type="ECO:0000313" key="9">
    <source>
        <dbReference type="Proteomes" id="UP000509510"/>
    </source>
</evidence>
<evidence type="ECO:0000256" key="5">
    <source>
        <dbReference type="ARBA" id="ARBA00023274"/>
    </source>
</evidence>
<evidence type="ECO:0000256" key="2">
    <source>
        <dbReference type="ARBA" id="ARBA00005677"/>
    </source>
</evidence>
<evidence type="ECO:0000256" key="3">
    <source>
        <dbReference type="ARBA" id="ARBA00022980"/>
    </source>
</evidence>